<feature type="region of interest" description="Disordered" evidence="1">
    <location>
        <begin position="138"/>
        <end position="221"/>
    </location>
</feature>
<feature type="compositionally biased region" description="Low complexity" evidence="1">
    <location>
        <begin position="26"/>
        <end position="43"/>
    </location>
</feature>
<dbReference type="OrthoDB" id="3173171at2759"/>
<keyword evidence="3" id="KW-1185">Reference proteome</keyword>
<reference evidence="2 3" key="1">
    <citation type="journal article" date="2019" name="Nat. Ecol. Evol.">
        <title>Megaphylogeny resolves global patterns of mushroom evolution.</title>
        <authorList>
            <person name="Varga T."/>
            <person name="Krizsan K."/>
            <person name="Foldi C."/>
            <person name="Dima B."/>
            <person name="Sanchez-Garcia M."/>
            <person name="Sanchez-Ramirez S."/>
            <person name="Szollosi G.J."/>
            <person name="Szarkandi J.G."/>
            <person name="Papp V."/>
            <person name="Albert L."/>
            <person name="Andreopoulos W."/>
            <person name="Angelini C."/>
            <person name="Antonin V."/>
            <person name="Barry K.W."/>
            <person name="Bougher N.L."/>
            <person name="Buchanan P."/>
            <person name="Buyck B."/>
            <person name="Bense V."/>
            <person name="Catcheside P."/>
            <person name="Chovatia M."/>
            <person name="Cooper J."/>
            <person name="Damon W."/>
            <person name="Desjardin D."/>
            <person name="Finy P."/>
            <person name="Geml J."/>
            <person name="Haridas S."/>
            <person name="Hughes K."/>
            <person name="Justo A."/>
            <person name="Karasinski D."/>
            <person name="Kautmanova I."/>
            <person name="Kiss B."/>
            <person name="Kocsube S."/>
            <person name="Kotiranta H."/>
            <person name="LaButti K.M."/>
            <person name="Lechner B.E."/>
            <person name="Liimatainen K."/>
            <person name="Lipzen A."/>
            <person name="Lukacs Z."/>
            <person name="Mihaltcheva S."/>
            <person name="Morgado L.N."/>
            <person name="Niskanen T."/>
            <person name="Noordeloos M.E."/>
            <person name="Ohm R.A."/>
            <person name="Ortiz-Santana B."/>
            <person name="Ovrebo C."/>
            <person name="Racz N."/>
            <person name="Riley R."/>
            <person name="Savchenko A."/>
            <person name="Shiryaev A."/>
            <person name="Soop K."/>
            <person name="Spirin V."/>
            <person name="Szebenyi C."/>
            <person name="Tomsovsky M."/>
            <person name="Tulloss R.E."/>
            <person name="Uehling J."/>
            <person name="Grigoriev I.V."/>
            <person name="Vagvolgyi C."/>
            <person name="Papp T."/>
            <person name="Martin F.M."/>
            <person name="Miettinen O."/>
            <person name="Hibbett D.S."/>
            <person name="Nagy L.G."/>
        </authorList>
    </citation>
    <scope>NUCLEOTIDE SEQUENCE [LARGE SCALE GENOMIC DNA]</scope>
    <source>
        <strain evidence="2 3">CBS 166.37</strain>
    </source>
</reference>
<sequence>MLPVANVHIRNLYDSALDFFAAYSPVSPSSTQAAPPTAPSTRPHTPEDSDSTIPLQREHSSSLRERLDAACQSPTSSIPPQSMRRELDNTKHQLARSQSDLTKLEERCRMLERTLRETRDLLRSRDNELERLRRERERERALAERRRSDVGPQQNQARERDAVQPRHSSLDIRSTAQSGMNGGALMNPNSNSSTTNGRQTPASQLSQSRSPTPSQSVDEVNARTRSAEIYLTRTDSWSGAQVLQAVHDINSEILQFAASATEVCTFSRANANSVSTSRSIQAMHDTSARIGTNMARIIANRDHSQDPILVQLALQGCLSLCIARALSAFCVGFPSKSDAVLAGIYSHIHLAEPQPTSSKWRALTHTHIHSMYPSLTDYSTTELADTILRWSSDIFLISGAAPDIASRDGLRARFGEQVRRIARAVCSLARVTREEIMSTNFEVVVADPQQPFDAAQGGGGMQDAFGEYGASRGAVLATTEIGLRCTKRMGGGPEGQGVTLEQRTLLQPKVVLESVLDVLDPR</sequence>
<gene>
    <name evidence="2" type="ORF">BDQ12DRAFT_653955</name>
</gene>
<evidence type="ECO:0000256" key="1">
    <source>
        <dbReference type="SAM" id="MobiDB-lite"/>
    </source>
</evidence>
<dbReference type="Proteomes" id="UP000308652">
    <property type="component" value="Unassembled WGS sequence"/>
</dbReference>
<organism evidence="2 3">
    <name type="scientific">Crucibulum laeve</name>
    <dbReference type="NCBI Taxonomy" id="68775"/>
    <lineage>
        <taxon>Eukaryota</taxon>
        <taxon>Fungi</taxon>
        <taxon>Dikarya</taxon>
        <taxon>Basidiomycota</taxon>
        <taxon>Agaricomycotina</taxon>
        <taxon>Agaricomycetes</taxon>
        <taxon>Agaricomycetidae</taxon>
        <taxon>Agaricales</taxon>
        <taxon>Agaricineae</taxon>
        <taxon>Nidulariaceae</taxon>
        <taxon>Crucibulum</taxon>
    </lineage>
</organism>
<feature type="compositionally biased region" description="Basic and acidic residues" evidence="1">
    <location>
        <begin position="157"/>
        <end position="170"/>
    </location>
</feature>
<dbReference type="AlphaFoldDB" id="A0A5C3LV07"/>
<accession>A0A5C3LV07</accession>
<evidence type="ECO:0000313" key="2">
    <source>
        <dbReference type="EMBL" id="TFK36652.1"/>
    </source>
</evidence>
<feature type="compositionally biased region" description="Polar residues" evidence="1">
    <location>
        <begin position="187"/>
        <end position="218"/>
    </location>
</feature>
<proteinExistence type="predicted"/>
<feature type="region of interest" description="Disordered" evidence="1">
    <location>
        <begin position="26"/>
        <end position="101"/>
    </location>
</feature>
<protein>
    <submittedName>
        <fullName evidence="2">Uncharacterized protein</fullName>
    </submittedName>
</protein>
<feature type="compositionally biased region" description="Basic and acidic residues" evidence="1">
    <location>
        <begin position="56"/>
        <end position="68"/>
    </location>
</feature>
<evidence type="ECO:0000313" key="3">
    <source>
        <dbReference type="Proteomes" id="UP000308652"/>
    </source>
</evidence>
<dbReference type="STRING" id="68775.A0A5C3LV07"/>
<feature type="compositionally biased region" description="Basic and acidic residues" evidence="1">
    <location>
        <begin position="138"/>
        <end position="149"/>
    </location>
</feature>
<name>A0A5C3LV07_9AGAR</name>
<dbReference type="EMBL" id="ML213612">
    <property type="protein sequence ID" value="TFK36652.1"/>
    <property type="molecule type" value="Genomic_DNA"/>
</dbReference>